<dbReference type="Gene3D" id="3.40.50.1820">
    <property type="entry name" value="alpha/beta hydrolase"/>
    <property type="match status" value="1"/>
</dbReference>
<dbReference type="SUPFAM" id="SSF53474">
    <property type="entry name" value="alpha/beta-Hydrolases"/>
    <property type="match status" value="1"/>
</dbReference>
<evidence type="ECO:0000256" key="2">
    <source>
        <dbReference type="SAM" id="SignalP"/>
    </source>
</evidence>
<keyword evidence="5" id="KW-1185">Reference proteome</keyword>
<feature type="chain" id="PRO_5016450939" evidence="2">
    <location>
        <begin position="22"/>
        <end position="289"/>
    </location>
</feature>
<gene>
    <name evidence="4" type="ORF">C7419_103130</name>
</gene>
<dbReference type="InterPro" id="IPR029058">
    <property type="entry name" value="AB_hydrolase_fold"/>
</dbReference>
<feature type="signal peptide" evidence="2">
    <location>
        <begin position="1"/>
        <end position="21"/>
    </location>
</feature>
<accession>A0A316EMT1</accession>
<dbReference type="PANTHER" id="PTHR48081">
    <property type="entry name" value="AB HYDROLASE SUPERFAMILY PROTEIN C4A8.06C"/>
    <property type="match status" value="1"/>
</dbReference>
<organism evidence="4 5">
    <name type="scientific">Cupriavidus plantarum</name>
    <dbReference type="NCBI Taxonomy" id="942865"/>
    <lineage>
        <taxon>Bacteria</taxon>
        <taxon>Pseudomonadati</taxon>
        <taxon>Pseudomonadota</taxon>
        <taxon>Betaproteobacteria</taxon>
        <taxon>Burkholderiales</taxon>
        <taxon>Burkholderiaceae</taxon>
        <taxon>Cupriavidus</taxon>
    </lineage>
</organism>
<dbReference type="InterPro" id="IPR050300">
    <property type="entry name" value="GDXG_lipolytic_enzyme"/>
</dbReference>
<reference evidence="4 5" key="1">
    <citation type="submission" date="2018-05" db="EMBL/GenBank/DDBJ databases">
        <title>Genomic Encyclopedia of Type Strains, Phase IV (KMG-V): Genome sequencing to study the core and pangenomes of soil and plant-associated prokaryotes.</title>
        <authorList>
            <person name="Whitman W."/>
        </authorList>
    </citation>
    <scope>NUCLEOTIDE SEQUENCE [LARGE SCALE GENOMIC DNA]</scope>
    <source>
        <strain evidence="4 5">SLV-132</strain>
    </source>
</reference>
<name>A0A316EMT1_9BURK</name>
<keyword evidence="2" id="KW-0732">Signal</keyword>
<dbReference type="PANTHER" id="PTHR48081:SF9">
    <property type="entry name" value="CARBOXYLESTERASE"/>
    <property type="match status" value="1"/>
</dbReference>
<dbReference type="Proteomes" id="UP000245754">
    <property type="component" value="Unassembled WGS sequence"/>
</dbReference>
<dbReference type="EMBL" id="QGGT01000003">
    <property type="protein sequence ID" value="PWK33811.1"/>
    <property type="molecule type" value="Genomic_DNA"/>
</dbReference>
<dbReference type="PROSITE" id="PS51257">
    <property type="entry name" value="PROKAR_LIPOPROTEIN"/>
    <property type="match status" value="1"/>
</dbReference>
<evidence type="ECO:0000259" key="3">
    <source>
        <dbReference type="Pfam" id="PF20434"/>
    </source>
</evidence>
<dbReference type="InterPro" id="IPR049492">
    <property type="entry name" value="BD-FAE-like_dom"/>
</dbReference>
<dbReference type="GO" id="GO:0016787">
    <property type="term" value="F:hydrolase activity"/>
    <property type="evidence" value="ECO:0007669"/>
    <property type="project" value="UniProtKB-KW"/>
</dbReference>
<dbReference type="AlphaFoldDB" id="A0A316EMT1"/>
<evidence type="ECO:0000313" key="5">
    <source>
        <dbReference type="Proteomes" id="UP000245754"/>
    </source>
</evidence>
<keyword evidence="1" id="KW-0378">Hydrolase</keyword>
<dbReference type="Pfam" id="PF20434">
    <property type="entry name" value="BD-FAE"/>
    <property type="match status" value="1"/>
</dbReference>
<sequence length="289" mass="31126">MWRVAATAFLLSIGGCSTVDALNALTPSSDYTHLKDIAYAAGDRTQLDVYVPREPACGDKAPVVVFFYGGTWNTGSRADYAFVGANLARHGILTVIADYRLYPEVTYPDFLTDSAQAVAWTLRSIAAYRGDPSRVFVMGHSAGAYNAAMIALDQRWLTAAGASPTQLRGWIGLAGPYDFLPIVNPDAQPVFHHPNYPAGSQPIDLVTRQSPPAFIGVDTGDRLVDPERNSRQMTQKLREAGVPVTHREYGHLSHTLLIGVFATPLRWLSPVSDDVSAFVLSGSGCGGKG</sequence>
<protein>
    <submittedName>
        <fullName evidence="4">Acetyl esterase/lipase</fullName>
    </submittedName>
</protein>
<proteinExistence type="predicted"/>
<feature type="domain" description="BD-FAE-like" evidence="3">
    <location>
        <begin position="47"/>
        <end position="237"/>
    </location>
</feature>
<comment type="caution">
    <text evidence="4">The sequence shown here is derived from an EMBL/GenBank/DDBJ whole genome shotgun (WGS) entry which is preliminary data.</text>
</comment>
<evidence type="ECO:0000256" key="1">
    <source>
        <dbReference type="ARBA" id="ARBA00022801"/>
    </source>
</evidence>
<evidence type="ECO:0000313" key="4">
    <source>
        <dbReference type="EMBL" id="PWK33811.1"/>
    </source>
</evidence>